<dbReference type="InterPro" id="IPR002060">
    <property type="entry name" value="Squ/phyt_synthse"/>
</dbReference>
<dbReference type="Proteomes" id="UP001432060">
    <property type="component" value="Chromosome"/>
</dbReference>
<name>A0ABZ1XDD7_9ACTN</name>
<dbReference type="InterPro" id="IPR044844">
    <property type="entry name" value="Trans_IPPS_euk-type"/>
</dbReference>
<dbReference type="InterPro" id="IPR008949">
    <property type="entry name" value="Isoprenoid_synthase_dom_sf"/>
</dbReference>
<gene>
    <name evidence="1" type="ORF">OG515_00470</name>
</gene>
<evidence type="ECO:0000313" key="1">
    <source>
        <dbReference type="EMBL" id="WUT80765.1"/>
    </source>
</evidence>
<reference evidence="1" key="1">
    <citation type="submission" date="2022-10" db="EMBL/GenBank/DDBJ databases">
        <title>The complete genomes of actinobacterial strains from the NBC collection.</title>
        <authorList>
            <person name="Joergensen T.S."/>
            <person name="Alvarez Arevalo M."/>
            <person name="Sterndorff E.B."/>
            <person name="Faurdal D."/>
            <person name="Vuksanovic O."/>
            <person name="Mourched A.-S."/>
            <person name="Charusanti P."/>
            <person name="Shaw S."/>
            <person name="Blin K."/>
            <person name="Weber T."/>
        </authorList>
    </citation>
    <scope>NUCLEOTIDE SEQUENCE</scope>
    <source>
        <strain evidence="1">NBC_00668</strain>
    </source>
</reference>
<dbReference type="Pfam" id="PF00494">
    <property type="entry name" value="SQS_PSY"/>
    <property type="match status" value="1"/>
</dbReference>
<protein>
    <submittedName>
        <fullName evidence="1">Squalene/phytoene synthase family protein</fullName>
    </submittedName>
</protein>
<keyword evidence="2" id="KW-1185">Reference proteome</keyword>
<dbReference type="RefSeq" id="WP_329394613.1">
    <property type="nucleotide sequence ID" value="NZ_CP109019.1"/>
</dbReference>
<dbReference type="Gene3D" id="1.10.600.10">
    <property type="entry name" value="Farnesyl Diphosphate Synthase"/>
    <property type="match status" value="1"/>
</dbReference>
<dbReference type="PANTHER" id="PTHR11626:SF2">
    <property type="entry name" value="SQUALENE SYNTHASE"/>
    <property type="match status" value="1"/>
</dbReference>
<sequence length="263" mass="29226">MVVLAEAHGVVREYSTTWYEPVMNMPARLNEAVTCAYLLMRGIDEIEDHCDLAGADKGVLLRGVGRTLQSRSASDGLAAVFAEYEAVLPEVTLRLGEWAGLAPPDIGPRVWETFATMAERMAGWAESGFAVREEQDLDRYTYAVAGTLVLLLSDLWAWYDGTRSSRMLGVGYGRALQSVNILVDRRVDTGRGVDFWPDGWQAQDMVRYARQELGLADAYLAGLPDGPARTFCAEPLARAHRTLALRPWAPTPRKPTPQERRVR</sequence>
<dbReference type="PANTHER" id="PTHR11626">
    <property type="entry name" value="FARNESYL-DIPHOSPHATE FARNESYLTRANSFERASE"/>
    <property type="match status" value="1"/>
</dbReference>
<evidence type="ECO:0000313" key="2">
    <source>
        <dbReference type="Proteomes" id="UP001432060"/>
    </source>
</evidence>
<proteinExistence type="predicted"/>
<accession>A0ABZ1XDD7</accession>
<dbReference type="SUPFAM" id="SSF48576">
    <property type="entry name" value="Terpenoid synthases"/>
    <property type="match status" value="1"/>
</dbReference>
<organism evidence="1 2">
    <name type="scientific">Streptomyces melanogenes</name>
    <dbReference type="NCBI Taxonomy" id="67326"/>
    <lineage>
        <taxon>Bacteria</taxon>
        <taxon>Bacillati</taxon>
        <taxon>Actinomycetota</taxon>
        <taxon>Actinomycetes</taxon>
        <taxon>Kitasatosporales</taxon>
        <taxon>Streptomycetaceae</taxon>
        <taxon>Streptomyces</taxon>
    </lineage>
</organism>
<dbReference type="EMBL" id="CP109019">
    <property type="protein sequence ID" value="WUT80765.1"/>
    <property type="molecule type" value="Genomic_DNA"/>
</dbReference>